<keyword evidence="1" id="KW-0472">Membrane</keyword>
<feature type="transmembrane region" description="Helical" evidence="1">
    <location>
        <begin position="27"/>
        <end position="46"/>
    </location>
</feature>
<feature type="transmembrane region" description="Helical" evidence="1">
    <location>
        <begin position="58"/>
        <end position="75"/>
    </location>
</feature>
<accession>A0A317DNE9</accession>
<keyword evidence="1" id="KW-1133">Transmembrane helix</keyword>
<keyword evidence="1" id="KW-0812">Transmembrane</keyword>
<comment type="caution">
    <text evidence="2">The sequence shown here is derived from an EMBL/GenBank/DDBJ whole genome shotgun (WGS) entry which is preliminary data.</text>
</comment>
<dbReference type="AlphaFoldDB" id="A0A317DNE9"/>
<dbReference type="Proteomes" id="UP000246050">
    <property type="component" value="Unassembled WGS sequence"/>
</dbReference>
<protein>
    <submittedName>
        <fullName evidence="2">Uncharacterized protein</fullName>
    </submittedName>
</protein>
<evidence type="ECO:0000313" key="3">
    <source>
        <dbReference type="Proteomes" id="UP000246050"/>
    </source>
</evidence>
<evidence type="ECO:0000256" key="1">
    <source>
        <dbReference type="SAM" id="Phobius"/>
    </source>
</evidence>
<dbReference type="OrthoDB" id="5191398at2"/>
<reference evidence="2 3" key="1">
    <citation type="submission" date="2018-05" db="EMBL/GenBank/DDBJ databases">
        <title>Micromonosporas from Atacama Desert.</title>
        <authorList>
            <person name="Carro L."/>
            <person name="Golinska P."/>
            <person name="Klenk H.-P."/>
            <person name="Goodfellow M."/>
        </authorList>
    </citation>
    <scope>NUCLEOTIDE SEQUENCE [LARGE SCALE GENOMIC DNA]</scope>
    <source>
        <strain evidence="2 3">4G51</strain>
    </source>
</reference>
<proteinExistence type="predicted"/>
<dbReference type="RefSeq" id="WP_109800774.1">
    <property type="nucleotide sequence ID" value="NZ_QGKS01000146.1"/>
</dbReference>
<sequence length="112" mass="12005">MPPVIWLLTTLDYGLVGARVSGGFSSLLPPWALVLYGLLYVGLGWGVQHGRRWARRTVLVLCGFGVALAAVKLVAGGKASAIVDLLWPLVYVALLCTEAARDWFGRTPQPTG</sequence>
<name>A0A317DNE9_9ACTN</name>
<gene>
    <name evidence="2" type="ORF">DKT69_07105</name>
</gene>
<organism evidence="2 3">
    <name type="scientific">Micromonospora sicca</name>
    <dbReference type="NCBI Taxonomy" id="2202420"/>
    <lineage>
        <taxon>Bacteria</taxon>
        <taxon>Bacillati</taxon>
        <taxon>Actinomycetota</taxon>
        <taxon>Actinomycetes</taxon>
        <taxon>Micromonosporales</taxon>
        <taxon>Micromonosporaceae</taxon>
        <taxon>Micromonospora</taxon>
    </lineage>
</organism>
<evidence type="ECO:0000313" key="2">
    <source>
        <dbReference type="EMBL" id="PWR16177.1"/>
    </source>
</evidence>
<dbReference type="EMBL" id="QGKS01000146">
    <property type="protein sequence ID" value="PWR16177.1"/>
    <property type="molecule type" value="Genomic_DNA"/>
</dbReference>